<feature type="domain" description="Sulfatase N-terminal" evidence="8">
    <location>
        <begin position="247"/>
        <end position="528"/>
    </location>
</feature>
<keyword evidence="10" id="KW-1185">Reference proteome</keyword>
<evidence type="ECO:0000256" key="7">
    <source>
        <dbReference type="SAM" id="Phobius"/>
    </source>
</evidence>
<dbReference type="Proteomes" id="UP000628736">
    <property type="component" value="Unassembled WGS sequence"/>
</dbReference>
<feature type="transmembrane region" description="Helical" evidence="7">
    <location>
        <begin position="24"/>
        <end position="44"/>
    </location>
</feature>
<evidence type="ECO:0000256" key="1">
    <source>
        <dbReference type="ARBA" id="ARBA00004651"/>
    </source>
</evidence>
<evidence type="ECO:0000256" key="2">
    <source>
        <dbReference type="ARBA" id="ARBA00004936"/>
    </source>
</evidence>
<accession>A0A8J6M2D6</accession>
<feature type="transmembrane region" description="Helical" evidence="7">
    <location>
        <begin position="83"/>
        <end position="101"/>
    </location>
</feature>
<dbReference type="Pfam" id="PF00884">
    <property type="entry name" value="Sulfatase"/>
    <property type="match status" value="1"/>
</dbReference>
<dbReference type="SUPFAM" id="SSF53649">
    <property type="entry name" value="Alkaline phosphatase-like"/>
    <property type="match status" value="1"/>
</dbReference>
<gene>
    <name evidence="9" type="ORF">H8S11_01665</name>
</gene>
<dbReference type="CDD" id="cd16015">
    <property type="entry name" value="LTA_synthase"/>
    <property type="match status" value="1"/>
</dbReference>
<keyword evidence="3" id="KW-1003">Cell membrane</keyword>
<dbReference type="GO" id="GO:0005886">
    <property type="term" value="C:plasma membrane"/>
    <property type="evidence" value="ECO:0007669"/>
    <property type="project" value="UniProtKB-SubCell"/>
</dbReference>
<proteinExistence type="predicted"/>
<dbReference type="PANTHER" id="PTHR47371">
    <property type="entry name" value="LIPOTEICHOIC ACID SYNTHASE"/>
    <property type="match status" value="1"/>
</dbReference>
<feature type="transmembrane region" description="Helical" evidence="7">
    <location>
        <begin position="56"/>
        <end position="76"/>
    </location>
</feature>
<sequence>MKALLYKDTFPRLLADMRERPGKWLSRLVFLLGPWACLWMVEILNENDIFSDLDGWQVLMNLVWYYGLFFVLRLVLGRNRRAAALGACLAFTFGLVNHYVLRFRGRILFPADITGWRTAANVADGFDYSPDLYITQAAILLVAYLALVFFCVPQTRRAKIRLPFALVLWTAVLGYSYAFFFTGMLPALGIYTQQWVTQRNGFLLNFTIALRYSSVDEPEGYSEETVLQLMKEYPGTDGTSQGERPVNIIGIMNESFGDFSIFDGFAPSEDPLPFLHSMEENTIQGWMYSPVTGGGTATVEFEFLTGFTSLFQPPHTVAYQLYVEEDMPSLAALAGSQGYDTTAFHPYKSSGWNRVLAYDYLDFDSQLYEEDVVEPCYIRHYVSDLSDYRTIFQTTEEEDRSFFFNVTMQNHSGYAQGWNNLERTILLPDELKQADSTAEQYMALARESDKALEELIAYYSQCEEPTLIVFFGDHQPPLKNAFYEQLYGKKLSERTTEEVMRQYAVPFFIWANYDIEERRDVVISPNYLGVLTAQTAGLPLTGYMEFLADCYEVLPAVTPVGFCTAGGEFLEEKELNEEQREWLRKYEILNYCGMVDLFDEARPMFCLN</sequence>
<evidence type="ECO:0000256" key="5">
    <source>
        <dbReference type="ARBA" id="ARBA00022989"/>
    </source>
</evidence>
<dbReference type="InterPro" id="IPR050448">
    <property type="entry name" value="OpgB/LTA_synthase_biosynth"/>
</dbReference>
<dbReference type="AlphaFoldDB" id="A0A8J6M2D6"/>
<dbReference type="Gene3D" id="3.40.720.10">
    <property type="entry name" value="Alkaline Phosphatase, subunit A"/>
    <property type="match status" value="1"/>
</dbReference>
<keyword evidence="5 7" id="KW-1133">Transmembrane helix</keyword>
<dbReference type="RefSeq" id="WP_186851954.1">
    <property type="nucleotide sequence ID" value="NZ_JACOPO010000001.1"/>
</dbReference>
<feature type="transmembrane region" description="Helical" evidence="7">
    <location>
        <begin position="164"/>
        <end position="191"/>
    </location>
</feature>
<evidence type="ECO:0000256" key="3">
    <source>
        <dbReference type="ARBA" id="ARBA00022475"/>
    </source>
</evidence>
<dbReference type="PANTHER" id="PTHR47371:SF3">
    <property type="entry name" value="PHOSPHOGLYCEROL TRANSFERASE I"/>
    <property type="match status" value="1"/>
</dbReference>
<keyword evidence="6 7" id="KW-0472">Membrane</keyword>
<comment type="caution">
    <text evidence="9">The sequence shown here is derived from an EMBL/GenBank/DDBJ whole genome shotgun (WGS) entry which is preliminary data.</text>
</comment>
<dbReference type="InterPro" id="IPR017850">
    <property type="entry name" value="Alkaline_phosphatase_core_sf"/>
</dbReference>
<keyword evidence="4 7" id="KW-0812">Transmembrane</keyword>
<evidence type="ECO:0000259" key="8">
    <source>
        <dbReference type="Pfam" id="PF00884"/>
    </source>
</evidence>
<protein>
    <submittedName>
        <fullName evidence="9">LTA synthase family protein</fullName>
    </submittedName>
</protein>
<organism evidence="9 10">
    <name type="scientific">Flintibacter hominis</name>
    <dbReference type="NCBI Taxonomy" id="2763048"/>
    <lineage>
        <taxon>Bacteria</taxon>
        <taxon>Bacillati</taxon>
        <taxon>Bacillota</taxon>
        <taxon>Clostridia</taxon>
        <taxon>Eubacteriales</taxon>
        <taxon>Flintibacter</taxon>
    </lineage>
</organism>
<feature type="transmembrane region" description="Helical" evidence="7">
    <location>
        <begin position="133"/>
        <end position="152"/>
    </location>
</feature>
<dbReference type="InterPro" id="IPR000917">
    <property type="entry name" value="Sulfatase_N"/>
</dbReference>
<evidence type="ECO:0000313" key="9">
    <source>
        <dbReference type="EMBL" id="MBC5721535.1"/>
    </source>
</evidence>
<comment type="subcellular location">
    <subcellularLocation>
        <location evidence="1">Cell membrane</location>
        <topology evidence="1">Multi-pass membrane protein</topology>
    </subcellularLocation>
</comment>
<comment type="pathway">
    <text evidence="2">Cell wall biogenesis; lipoteichoic acid biosynthesis.</text>
</comment>
<reference evidence="9" key="1">
    <citation type="submission" date="2020-08" db="EMBL/GenBank/DDBJ databases">
        <title>Genome public.</title>
        <authorList>
            <person name="Liu C."/>
            <person name="Sun Q."/>
        </authorList>
    </citation>
    <scope>NUCLEOTIDE SEQUENCE</scope>
    <source>
        <strain evidence="9">NSJ-23</strain>
    </source>
</reference>
<name>A0A8J6M2D6_9FIRM</name>
<evidence type="ECO:0000256" key="4">
    <source>
        <dbReference type="ARBA" id="ARBA00022692"/>
    </source>
</evidence>
<dbReference type="EMBL" id="JACOPO010000001">
    <property type="protein sequence ID" value="MBC5721535.1"/>
    <property type="molecule type" value="Genomic_DNA"/>
</dbReference>
<evidence type="ECO:0000256" key="6">
    <source>
        <dbReference type="ARBA" id="ARBA00023136"/>
    </source>
</evidence>
<evidence type="ECO:0000313" key="10">
    <source>
        <dbReference type="Proteomes" id="UP000628736"/>
    </source>
</evidence>